<protein>
    <submittedName>
        <fullName evidence="3">Uncharacterized protein</fullName>
    </submittedName>
</protein>
<organism evidence="3 4">
    <name type="scientific">Crotalaria pallida</name>
    <name type="common">Smooth rattlebox</name>
    <name type="synonym">Crotalaria striata</name>
    <dbReference type="NCBI Taxonomy" id="3830"/>
    <lineage>
        <taxon>Eukaryota</taxon>
        <taxon>Viridiplantae</taxon>
        <taxon>Streptophyta</taxon>
        <taxon>Embryophyta</taxon>
        <taxon>Tracheophyta</taxon>
        <taxon>Spermatophyta</taxon>
        <taxon>Magnoliopsida</taxon>
        <taxon>eudicotyledons</taxon>
        <taxon>Gunneridae</taxon>
        <taxon>Pentapetalae</taxon>
        <taxon>rosids</taxon>
        <taxon>fabids</taxon>
        <taxon>Fabales</taxon>
        <taxon>Fabaceae</taxon>
        <taxon>Papilionoideae</taxon>
        <taxon>50 kb inversion clade</taxon>
        <taxon>genistoids sensu lato</taxon>
        <taxon>core genistoids</taxon>
        <taxon>Crotalarieae</taxon>
        <taxon>Crotalaria</taxon>
    </lineage>
</organism>
<dbReference type="Proteomes" id="UP001372338">
    <property type="component" value="Unassembled WGS sequence"/>
</dbReference>
<accession>A0AAN9FXL0</accession>
<dbReference type="AlphaFoldDB" id="A0AAN9FXL0"/>
<dbReference type="EMBL" id="JAYWIO010000002">
    <property type="protein sequence ID" value="KAK7281175.1"/>
    <property type="molecule type" value="Genomic_DNA"/>
</dbReference>
<evidence type="ECO:0000313" key="4">
    <source>
        <dbReference type="Proteomes" id="UP001372338"/>
    </source>
</evidence>
<name>A0AAN9FXL0_CROPI</name>
<evidence type="ECO:0000256" key="1">
    <source>
        <dbReference type="SAM" id="Coils"/>
    </source>
</evidence>
<evidence type="ECO:0000256" key="2">
    <source>
        <dbReference type="SAM" id="MobiDB-lite"/>
    </source>
</evidence>
<keyword evidence="1" id="KW-0175">Coiled coil</keyword>
<feature type="region of interest" description="Disordered" evidence="2">
    <location>
        <begin position="1"/>
        <end position="38"/>
    </location>
</feature>
<comment type="caution">
    <text evidence="3">The sequence shown here is derived from an EMBL/GenBank/DDBJ whole genome shotgun (WGS) entry which is preliminary data.</text>
</comment>
<feature type="coiled-coil region" evidence="1">
    <location>
        <begin position="38"/>
        <end position="72"/>
    </location>
</feature>
<reference evidence="3 4" key="1">
    <citation type="submission" date="2024-01" db="EMBL/GenBank/DDBJ databases">
        <title>The genomes of 5 underutilized Papilionoideae crops provide insights into root nodulation and disease resistanc.</title>
        <authorList>
            <person name="Yuan L."/>
        </authorList>
    </citation>
    <scope>NUCLEOTIDE SEQUENCE [LARGE SCALE GENOMIC DNA]</scope>
    <source>
        <strain evidence="3">ZHUSHIDOU_FW_LH</strain>
        <tissue evidence="3">Leaf</tissue>
    </source>
</reference>
<evidence type="ECO:0000313" key="3">
    <source>
        <dbReference type="EMBL" id="KAK7281175.1"/>
    </source>
</evidence>
<keyword evidence="4" id="KW-1185">Reference proteome</keyword>
<dbReference type="SUPFAM" id="SSF58026">
    <property type="entry name" value="Delta-sleep-inducing peptide immunoreactive peptide"/>
    <property type="match status" value="1"/>
</dbReference>
<sequence length="151" mass="16727">MDSNSLEKNNECCDTTLNAPQQPPSNVTASDVSQPETRAQYNVTNEVLLESIKQLEKRLSVLEKENHELKAQLLAEQISAINSNVLAKMFHEEQGPNIKLGNPNVDNVVSDILQRCKDPISECLDNPCSTKDKPICLDAGVEFSEYADEVP</sequence>
<gene>
    <name evidence="3" type="ORF">RIF29_08925</name>
</gene>
<proteinExistence type="predicted"/>